<dbReference type="Pfam" id="PF07690">
    <property type="entry name" value="MFS_1"/>
    <property type="match status" value="1"/>
</dbReference>
<evidence type="ECO:0000256" key="3">
    <source>
        <dbReference type="ARBA" id="ARBA00022692"/>
    </source>
</evidence>
<name>A0ABS6UYS9_9PSEU</name>
<dbReference type="InterPro" id="IPR050189">
    <property type="entry name" value="MFS_Efflux_Transporters"/>
</dbReference>
<keyword evidence="3 6" id="KW-0812">Transmembrane</keyword>
<evidence type="ECO:0000256" key="2">
    <source>
        <dbReference type="ARBA" id="ARBA00022475"/>
    </source>
</evidence>
<evidence type="ECO:0000256" key="1">
    <source>
        <dbReference type="ARBA" id="ARBA00004651"/>
    </source>
</evidence>
<dbReference type="InterPro" id="IPR020846">
    <property type="entry name" value="MFS_dom"/>
</dbReference>
<feature type="transmembrane region" description="Helical" evidence="6">
    <location>
        <begin position="387"/>
        <end position="405"/>
    </location>
</feature>
<comment type="subcellular location">
    <subcellularLocation>
        <location evidence="1">Cell membrane</location>
        <topology evidence="1">Multi-pass membrane protein</topology>
    </subcellularLocation>
</comment>
<reference evidence="8 9" key="1">
    <citation type="submission" date="2020-11" db="EMBL/GenBank/DDBJ databases">
        <title>Pseudonocardia abyssalis sp. nov. and Pseudonocardia oceani sp. nov., description and phylogenomic analysis of two novel actinomycetes isolated from the deep Southern Ocean.</title>
        <authorList>
            <person name="Parra J."/>
        </authorList>
    </citation>
    <scope>NUCLEOTIDE SEQUENCE [LARGE SCALE GENOMIC DNA]</scope>
    <source>
        <strain evidence="8 9">KRD-168</strain>
    </source>
</reference>
<feature type="transmembrane region" description="Helical" evidence="6">
    <location>
        <begin position="123"/>
        <end position="143"/>
    </location>
</feature>
<keyword evidence="5 6" id="KW-0472">Membrane</keyword>
<dbReference type="PANTHER" id="PTHR43124">
    <property type="entry name" value="PURINE EFFLUX PUMP PBUE"/>
    <property type="match status" value="1"/>
</dbReference>
<feature type="transmembrane region" description="Helical" evidence="6">
    <location>
        <begin position="150"/>
        <end position="174"/>
    </location>
</feature>
<evidence type="ECO:0000256" key="4">
    <source>
        <dbReference type="ARBA" id="ARBA00022989"/>
    </source>
</evidence>
<evidence type="ECO:0000256" key="6">
    <source>
        <dbReference type="SAM" id="Phobius"/>
    </source>
</evidence>
<evidence type="ECO:0000313" key="8">
    <source>
        <dbReference type="EMBL" id="MBW0137420.1"/>
    </source>
</evidence>
<keyword evidence="2" id="KW-1003">Cell membrane</keyword>
<feature type="transmembrane region" description="Helical" evidence="6">
    <location>
        <begin position="230"/>
        <end position="247"/>
    </location>
</feature>
<gene>
    <name evidence="8" type="ORF">I4I81_24620</name>
</gene>
<proteinExistence type="predicted"/>
<dbReference type="Proteomes" id="UP000694287">
    <property type="component" value="Unassembled WGS sequence"/>
</dbReference>
<feature type="transmembrane region" description="Helical" evidence="6">
    <location>
        <begin position="267"/>
        <end position="287"/>
    </location>
</feature>
<evidence type="ECO:0000259" key="7">
    <source>
        <dbReference type="PROSITE" id="PS50850"/>
    </source>
</evidence>
<feature type="transmembrane region" description="Helical" evidence="6">
    <location>
        <begin position="294"/>
        <end position="313"/>
    </location>
</feature>
<evidence type="ECO:0000313" key="9">
    <source>
        <dbReference type="Proteomes" id="UP000694287"/>
    </source>
</evidence>
<sequence length="416" mass="42616">MPTSPSSSIPQSGSAALPDALAARWYMAAIVSAGFFCLTLNWFNVAPAFPLMAVDLGVGIPELALLISLFVVGYGIAHIPAGMVLTRLGLKRTLVLGVLLQGLAGVTSGIAPDYALLATSRVIAGIGASIFVAAAYGALVVWFEGRQLALALGIAAGVWFSVGIAVGLYVWVFVQAAVGWNAGLVIGGLIGIAVAVVTAAGFRTPPGAVNLSGVTVTTSGLRKALLHRDLWIYGIALLGAYGAYFTASQLLSDYAVTQHGFSPASAGLLVALIGLAGIPGSIVGGYWADRISGVRGLAVIPLVVNGLLLLLIPVAPGPWLWAIGIAIGFFQLLQYAAWASVPALVARTPHEHLGTAIGLMFTLAAIGGFIVPFVFGQIVPVYGWNSGWVFLGVISVVFACVGFVGRNASPKSPSAA</sequence>
<protein>
    <submittedName>
        <fullName evidence="8">MFS transporter</fullName>
    </submittedName>
</protein>
<comment type="caution">
    <text evidence="8">The sequence shown here is derived from an EMBL/GenBank/DDBJ whole genome shotgun (WGS) entry which is preliminary data.</text>
</comment>
<dbReference type="EMBL" id="JADQDK010000001">
    <property type="protein sequence ID" value="MBW0137420.1"/>
    <property type="molecule type" value="Genomic_DNA"/>
</dbReference>
<organism evidence="8 9">
    <name type="scientific">Pseudonocardia abyssalis</name>
    <dbReference type="NCBI Taxonomy" id="2792008"/>
    <lineage>
        <taxon>Bacteria</taxon>
        <taxon>Bacillati</taxon>
        <taxon>Actinomycetota</taxon>
        <taxon>Actinomycetes</taxon>
        <taxon>Pseudonocardiales</taxon>
        <taxon>Pseudonocardiaceae</taxon>
        <taxon>Pseudonocardia</taxon>
    </lineage>
</organism>
<dbReference type="PROSITE" id="PS50850">
    <property type="entry name" value="MFS"/>
    <property type="match status" value="1"/>
</dbReference>
<dbReference type="RefSeq" id="WP_218602703.1">
    <property type="nucleotide sequence ID" value="NZ_JADQDJ010000079.1"/>
</dbReference>
<feature type="domain" description="Major facilitator superfamily (MFS) profile" evidence="7">
    <location>
        <begin position="27"/>
        <end position="410"/>
    </location>
</feature>
<keyword evidence="9" id="KW-1185">Reference proteome</keyword>
<feature type="transmembrane region" description="Helical" evidence="6">
    <location>
        <begin position="93"/>
        <end position="111"/>
    </location>
</feature>
<feature type="transmembrane region" description="Helical" evidence="6">
    <location>
        <begin position="353"/>
        <end position="375"/>
    </location>
</feature>
<feature type="transmembrane region" description="Helical" evidence="6">
    <location>
        <begin position="180"/>
        <end position="202"/>
    </location>
</feature>
<feature type="transmembrane region" description="Helical" evidence="6">
    <location>
        <begin position="319"/>
        <end position="341"/>
    </location>
</feature>
<dbReference type="PANTHER" id="PTHR43124:SF3">
    <property type="entry name" value="CHLORAMPHENICOL EFFLUX PUMP RV0191"/>
    <property type="match status" value="1"/>
</dbReference>
<evidence type="ECO:0000256" key="5">
    <source>
        <dbReference type="ARBA" id="ARBA00023136"/>
    </source>
</evidence>
<dbReference type="InterPro" id="IPR011701">
    <property type="entry name" value="MFS"/>
</dbReference>
<feature type="transmembrane region" description="Helical" evidence="6">
    <location>
        <begin position="21"/>
        <end position="43"/>
    </location>
</feature>
<keyword evidence="4 6" id="KW-1133">Transmembrane helix</keyword>
<feature type="transmembrane region" description="Helical" evidence="6">
    <location>
        <begin position="63"/>
        <end position="86"/>
    </location>
</feature>
<accession>A0ABS6UYS9</accession>